<evidence type="ECO:0000256" key="8">
    <source>
        <dbReference type="ARBA" id="ARBA00023303"/>
    </source>
</evidence>
<dbReference type="InterPro" id="IPR014710">
    <property type="entry name" value="RmlC-like_jellyroll"/>
</dbReference>
<evidence type="ECO:0000313" key="11">
    <source>
        <dbReference type="EMBL" id="KNE72547.1"/>
    </source>
</evidence>
<evidence type="ECO:0000256" key="7">
    <source>
        <dbReference type="ARBA" id="ARBA00023286"/>
    </source>
</evidence>
<keyword evidence="12" id="KW-1185">Reference proteome</keyword>
<dbReference type="CDD" id="cd00038">
    <property type="entry name" value="CAP_ED"/>
    <property type="match status" value="1"/>
</dbReference>
<keyword evidence="2" id="KW-0813">Transport</keyword>
<keyword evidence="4" id="KW-1133">Transmembrane helix</keyword>
<feature type="region of interest" description="Disordered" evidence="9">
    <location>
        <begin position="69"/>
        <end position="122"/>
    </location>
</feature>
<dbReference type="InterPro" id="IPR050866">
    <property type="entry name" value="CNG_cation_channel"/>
</dbReference>
<dbReference type="PROSITE" id="PS50042">
    <property type="entry name" value="CNMP_BINDING_3"/>
    <property type="match status" value="1"/>
</dbReference>
<dbReference type="VEuPathDB" id="FungiDB:AMAG_16990"/>
<evidence type="ECO:0000259" key="10">
    <source>
        <dbReference type="PROSITE" id="PS50042"/>
    </source>
</evidence>
<dbReference type="PROSITE" id="PS00889">
    <property type="entry name" value="CNMP_BINDING_2"/>
    <property type="match status" value="1"/>
</dbReference>
<evidence type="ECO:0000313" key="12">
    <source>
        <dbReference type="Proteomes" id="UP000054350"/>
    </source>
</evidence>
<dbReference type="Proteomes" id="UP000054350">
    <property type="component" value="Unassembled WGS sequence"/>
</dbReference>
<dbReference type="OrthoDB" id="421226at2759"/>
<dbReference type="Gene3D" id="2.60.120.10">
    <property type="entry name" value="Jelly Rolls"/>
    <property type="match status" value="1"/>
</dbReference>
<evidence type="ECO:0000256" key="6">
    <source>
        <dbReference type="ARBA" id="ARBA00023136"/>
    </source>
</evidence>
<dbReference type="AlphaFoldDB" id="A0A0L0TCT5"/>
<dbReference type="eggNOG" id="KOG0498">
    <property type="taxonomic scope" value="Eukaryota"/>
</dbReference>
<evidence type="ECO:0000256" key="3">
    <source>
        <dbReference type="ARBA" id="ARBA00022692"/>
    </source>
</evidence>
<dbReference type="GO" id="GO:0005221">
    <property type="term" value="F:intracellularly cyclic nucleotide-activated monoatomic cation channel activity"/>
    <property type="evidence" value="ECO:0007669"/>
    <property type="project" value="InterPro"/>
</dbReference>
<dbReference type="SUPFAM" id="SSF51206">
    <property type="entry name" value="cAMP-binding domain-like"/>
    <property type="match status" value="1"/>
</dbReference>
<evidence type="ECO:0000256" key="1">
    <source>
        <dbReference type="ARBA" id="ARBA00004141"/>
    </source>
</evidence>
<dbReference type="EMBL" id="GG745381">
    <property type="protein sequence ID" value="KNE72547.1"/>
    <property type="molecule type" value="Genomic_DNA"/>
</dbReference>
<dbReference type="PANTHER" id="PTHR45638">
    <property type="entry name" value="CYCLIC NUCLEOTIDE-GATED CATION CHANNEL SUBUNIT A"/>
    <property type="match status" value="1"/>
</dbReference>
<dbReference type="InterPro" id="IPR000595">
    <property type="entry name" value="cNMP-bd_dom"/>
</dbReference>
<keyword evidence="3" id="KW-0812">Transmembrane</keyword>
<accession>A0A0L0TCT5</accession>
<organism evidence="11 12">
    <name type="scientific">Allomyces macrogynus (strain ATCC 38327)</name>
    <name type="common">Allomyces javanicus var. macrogynus</name>
    <dbReference type="NCBI Taxonomy" id="578462"/>
    <lineage>
        <taxon>Eukaryota</taxon>
        <taxon>Fungi</taxon>
        <taxon>Fungi incertae sedis</taxon>
        <taxon>Blastocladiomycota</taxon>
        <taxon>Blastocladiomycetes</taxon>
        <taxon>Blastocladiales</taxon>
        <taxon>Blastocladiaceae</taxon>
        <taxon>Allomyces</taxon>
    </lineage>
</organism>
<keyword evidence="7" id="KW-1071">Ligand-gated ion channel</keyword>
<comment type="subcellular location">
    <subcellularLocation>
        <location evidence="1">Membrane</location>
        <topology evidence="1">Multi-pass membrane protein</topology>
    </subcellularLocation>
</comment>
<dbReference type="PANTHER" id="PTHR45638:SF11">
    <property type="entry name" value="CYCLIC NUCLEOTIDE-GATED CATION CHANNEL SUBUNIT A"/>
    <property type="match status" value="1"/>
</dbReference>
<dbReference type="Pfam" id="PF00027">
    <property type="entry name" value="cNMP_binding"/>
    <property type="match status" value="1"/>
</dbReference>
<reference evidence="12" key="2">
    <citation type="submission" date="2009-11" db="EMBL/GenBank/DDBJ databases">
        <title>The Genome Sequence of Allomyces macrogynus strain ATCC 38327.</title>
        <authorList>
            <consortium name="The Broad Institute Genome Sequencing Platform"/>
            <person name="Russ C."/>
            <person name="Cuomo C."/>
            <person name="Shea T."/>
            <person name="Young S.K."/>
            <person name="Zeng Q."/>
            <person name="Koehrsen M."/>
            <person name="Haas B."/>
            <person name="Borodovsky M."/>
            <person name="Guigo R."/>
            <person name="Alvarado L."/>
            <person name="Berlin A."/>
            <person name="Borenstein D."/>
            <person name="Chen Z."/>
            <person name="Engels R."/>
            <person name="Freedman E."/>
            <person name="Gellesch M."/>
            <person name="Goldberg J."/>
            <person name="Griggs A."/>
            <person name="Gujja S."/>
            <person name="Heiman D."/>
            <person name="Hepburn T."/>
            <person name="Howarth C."/>
            <person name="Jen D."/>
            <person name="Larson L."/>
            <person name="Lewis B."/>
            <person name="Mehta T."/>
            <person name="Park D."/>
            <person name="Pearson M."/>
            <person name="Roberts A."/>
            <person name="Saif S."/>
            <person name="Shenoy N."/>
            <person name="Sisk P."/>
            <person name="Stolte C."/>
            <person name="Sykes S."/>
            <person name="Walk T."/>
            <person name="White J."/>
            <person name="Yandava C."/>
            <person name="Burger G."/>
            <person name="Gray M.W."/>
            <person name="Holland P.W.H."/>
            <person name="King N."/>
            <person name="Lang F.B.F."/>
            <person name="Roger A.J."/>
            <person name="Ruiz-Trillo I."/>
            <person name="Lander E."/>
            <person name="Nusbaum C."/>
        </authorList>
    </citation>
    <scope>NUCLEOTIDE SEQUENCE [LARGE SCALE GENOMIC DNA]</scope>
    <source>
        <strain evidence="12">ATCC 38327</strain>
    </source>
</reference>
<dbReference type="STRING" id="578462.A0A0L0TCT5"/>
<sequence>MTDSTDRTPPRPPPPARTPSATAIISPVHRATLQRSNAPRQSEPVLLPGAAAAIASASPAVPAVSAAATGSTTSVAGRVRQSEPVLTLPRGGHGTGTGTHKRALHGASVSGPSPAGGAAPSLPASQQYLTASRHIHHAESFAGDDVPGARLRLVRSTSLVSSAAASGAANAAVLPVPARTTRKADVLATWIWAVWDVLMAAVHVYHLVLVPLTWAWACELSTPWYLVAAYTADCLNIVNVALTCSRPYVDEFGVTVTVPAMIREHYFARNFGWHELVGAVPFDLIIIYMTDFHGDSMDTTGTLEENAQAHRFRMECLCQFMRQRKFPVELQKRVCQHNEFEWIRHKGLAEDELFGHMPASLHQDVCNHLFLPLLASMPLFKDCDATFTASLARAMRMITVNEDFYVFRHNDDGQEMYFCRSGCVEVILPDGKVICQLKSGAFFGEIALFEACRRTASVRTKSVTELCILHKHDFDLILSAYPKLADAFKRGIDEKKRADAKRRDDENRAREAAAAAAAAQAAAIEKAEKGPGVGGGVGWWEGGGGDGKGGEGVVVAVAFGGW</sequence>
<dbReference type="Gene3D" id="1.10.287.630">
    <property type="entry name" value="Helix hairpin bin"/>
    <property type="match status" value="1"/>
</dbReference>
<evidence type="ECO:0000256" key="4">
    <source>
        <dbReference type="ARBA" id="ARBA00022989"/>
    </source>
</evidence>
<protein>
    <recommendedName>
        <fullName evidence="10">Cyclic nucleotide-binding domain-containing protein</fullName>
    </recommendedName>
</protein>
<gene>
    <name evidence="11" type="ORF">AMAG_16990</name>
</gene>
<feature type="region of interest" description="Disordered" evidence="9">
    <location>
        <begin position="1"/>
        <end position="25"/>
    </location>
</feature>
<keyword evidence="5" id="KW-0406">Ion transport</keyword>
<dbReference type="GO" id="GO:0016020">
    <property type="term" value="C:membrane"/>
    <property type="evidence" value="ECO:0007669"/>
    <property type="project" value="UniProtKB-SubCell"/>
</dbReference>
<keyword evidence="8" id="KW-0407">Ion channel</keyword>
<dbReference type="SMART" id="SM00100">
    <property type="entry name" value="cNMP"/>
    <property type="match status" value="1"/>
</dbReference>
<evidence type="ECO:0000256" key="5">
    <source>
        <dbReference type="ARBA" id="ARBA00023065"/>
    </source>
</evidence>
<keyword evidence="6" id="KW-0472">Membrane</keyword>
<dbReference type="InterPro" id="IPR018488">
    <property type="entry name" value="cNMP-bd_CS"/>
</dbReference>
<reference evidence="11 12" key="1">
    <citation type="submission" date="2009-11" db="EMBL/GenBank/DDBJ databases">
        <title>Annotation of Allomyces macrogynus ATCC 38327.</title>
        <authorList>
            <consortium name="The Broad Institute Genome Sequencing Platform"/>
            <person name="Russ C."/>
            <person name="Cuomo C."/>
            <person name="Burger G."/>
            <person name="Gray M.W."/>
            <person name="Holland P.W.H."/>
            <person name="King N."/>
            <person name="Lang F.B.F."/>
            <person name="Roger A.J."/>
            <person name="Ruiz-Trillo I."/>
            <person name="Young S.K."/>
            <person name="Zeng Q."/>
            <person name="Gargeya S."/>
            <person name="Fitzgerald M."/>
            <person name="Haas B."/>
            <person name="Abouelleil A."/>
            <person name="Alvarado L."/>
            <person name="Arachchi H.M."/>
            <person name="Berlin A."/>
            <person name="Chapman S.B."/>
            <person name="Gearin G."/>
            <person name="Goldberg J."/>
            <person name="Griggs A."/>
            <person name="Gujja S."/>
            <person name="Hansen M."/>
            <person name="Heiman D."/>
            <person name="Howarth C."/>
            <person name="Larimer J."/>
            <person name="Lui A."/>
            <person name="MacDonald P.J.P."/>
            <person name="McCowen C."/>
            <person name="Montmayeur A."/>
            <person name="Murphy C."/>
            <person name="Neiman D."/>
            <person name="Pearson M."/>
            <person name="Priest M."/>
            <person name="Roberts A."/>
            <person name="Saif S."/>
            <person name="Shea T."/>
            <person name="Sisk P."/>
            <person name="Stolte C."/>
            <person name="Sykes S."/>
            <person name="Wortman J."/>
            <person name="Nusbaum C."/>
            <person name="Birren B."/>
        </authorList>
    </citation>
    <scope>NUCLEOTIDE SEQUENCE [LARGE SCALE GENOMIC DNA]</scope>
    <source>
        <strain evidence="11 12">ATCC 38327</strain>
    </source>
</reference>
<evidence type="ECO:0000256" key="2">
    <source>
        <dbReference type="ARBA" id="ARBA00022448"/>
    </source>
</evidence>
<name>A0A0L0TCT5_ALLM3</name>
<proteinExistence type="predicted"/>
<evidence type="ECO:0000256" key="9">
    <source>
        <dbReference type="SAM" id="MobiDB-lite"/>
    </source>
</evidence>
<dbReference type="GO" id="GO:0044877">
    <property type="term" value="F:protein-containing complex binding"/>
    <property type="evidence" value="ECO:0007669"/>
    <property type="project" value="TreeGrafter"/>
</dbReference>
<dbReference type="InterPro" id="IPR018490">
    <property type="entry name" value="cNMP-bd_dom_sf"/>
</dbReference>
<feature type="compositionally biased region" description="Low complexity" evidence="9">
    <location>
        <begin position="106"/>
        <end position="122"/>
    </location>
</feature>
<feature type="domain" description="Cyclic nucleotide-binding" evidence="10">
    <location>
        <begin position="379"/>
        <end position="478"/>
    </location>
</feature>